<dbReference type="GO" id="GO:0008270">
    <property type="term" value="F:zinc ion binding"/>
    <property type="evidence" value="ECO:0007669"/>
    <property type="project" value="InterPro"/>
</dbReference>
<feature type="region of interest" description="Disordered" evidence="1">
    <location>
        <begin position="1"/>
        <end position="23"/>
    </location>
</feature>
<feature type="region of interest" description="Disordered" evidence="1">
    <location>
        <begin position="84"/>
        <end position="186"/>
    </location>
</feature>
<evidence type="ECO:0000313" key="3">
    <source>
        <dbReference type="EMBL" id="RDX48343.1"/>
    </source>
</evidence>
<feature type="domain" description="Zn(2)-C6 fungal-type" evidence="2">
    <location>
        <begin position="25"/>
        <end position="59"/>
    </location>
</feature>
<evidence type="ECO:0000256" key="1">
    <source>
        <dbReference type="SAM" id="MobiDB-lite"/>
    </source>
</evidence>
<dbReference type="EMBL" id="KZ857412">
    <property type="protein sequence ID" value="RDX48343.1"/>
    <property type="molecule type" value="Genomic_DNA"/>
</dbReference>
<dbReference type="OrthoDB" id="2742204at2759"/>
<organism evidence="3 4">
    <name type="scientific">Lentinus brumalis</name>
    <dbReference type="NCBI Taxonomy" id="2498619"/>
    <lineage>
        <taxon>Eukaryota</taxon>
        <taxon>Fungi</taxon>
        <taxon>Dikarya</taxon>
        <taxon>Basidiomycota</taxon>
        <taxon>Agaricomycotina</taxon>
        <taxon>Agaricomycetes</taxon>
        <taxon>Polyporales</taxon>
        <taxon>Polyporaceae</taxon>
        <taxon>Lentinus</taxon>
    </lineage>
</organism>
<evidence type="ECO:0000259" key="2">
    <source>
        <dbReference type="PROSITE" id="PS50048"/>
    </source>
</evidence>
<protein>
    <recommendedName>
        <fullName evidence="2">Zn(2)-C6 fungal-type domain-containing protein</fullName>
    </recommendedName>
</protein>
<dbReference type="GO" id="GO:0000981">
    <property type="term" value="F:DNA-binding transcription factor activity, RNA polymerase II-specific"/>
    <property type="evidence" value="ECO:0007669"/>
    <property type="project" value="InterPro"/>
</dbReference>
<gene>
    <name evidence="3" type="ORF">OH76DRAFT_668658</name>
</gene>
<reference evidence="3 4" key="1">
    <citation type="journal article" date="2018" name="Biotechnol. Biofuels">
        <title>Integrative visual omics of the white-rot fungus Polyporus brumalis exposes the biotechnological potential of its oxidative enzymes for delignifying raw plant biomass.</title>
        <authorList>
            <person name="Miyauchi S."/>
            <person name="Rancon A."/>
            <person name="Drula E."/>
            <person name="Hage H."/>
            <person name="Chaduli D."/>
            <person name="Favel A."/>
            <person name="Grisel S."/>
            <person name="Henrissat B."/>
            <person name="Herpoel-Gimbert I."/>
            <person name="Ruiz-Duenas F.J."/>
            <person name="Chevret D."/>
            <person name="Hainaut M."/>
            <person name="Lin J."/>
            <person name="Wang M."/>
            <person name="Pangilinan J."/>
            <person name="Lipzen A."/>
            <person name="Lesage-Meessen L."/>
            <person name="Navarro D."/>
            <person name="Riley R."/>
            <person name="Grigoriev I.V."/>
            <person name="Zhou S."/>
            <person name="Raouche S."/>
            <person name="Rosso M.N."/>
        </authorList>
    </citation>
    <scope>NUCLEOTIDE SEQUENCE [LARGE SCALE GENOMIC DNA]</scope>
    <source>
        <strain evidence="3 4">BRFM 1820</strain>
    </source>
</reference>
<evidence type="ECO:0000313" key="4">
    <source>
        <dbReference type="Proteomes" id="UP000256964"/>
    </source>
</evidence>
<dbReference type="CDD" id="cd00067">
    <property type="entry name" value="GAL4"/>
    <property type="match status" value="1"/>
</dbReference>
<name>A0A371D727_9APHY</name>
<dbReference type="PROSITE" id="PS50048">
    <property type="entry name" value="ZN2_CY6_FUNGAL_2"/>
    <property type="match status" value="1"/>
</dbReference>
<dbReference type="Proteomes" id="UP000256964">
    <property type="component" value="Unassembled WGS sequence"/>
</dbReference>
<keyword evidence="4" id="KW-1185">Reference proteome</keyword>
<dbReference type="SUPFAM" id="SSF57701">
    <property type="entry name" value="Zn2/Cys6 DNA-binding domain"/>
    <property type="match status" value="1"/>
</dbReference>
<dbReference type="InterPro" id="IPR036864">
    <property type="entry name" value="Zn2-C6_fun-type_DNA-bd_sf"/>
</dbReference>
<sequence>MKAVSKIIKRRGPRSQPKHSRGEAACARCASNKTKCTRSSTDPRGPCTKCIEKKHECVWPPERAGRACRQCRDAKIRCGHVRTQSVGRDGAEQAANDAPLHTGTTPDRIPTEASPSYTPPPIAGPSNAAVVLNPGDEPARPHIPGAQPRLQLDTSMKAYDTPGTPPSVASSPRSDYWSVVLSDDSR</sequence>
<dbReference type="Gene3D" id="4.10.240.10">
    <property type="entry name" value="Zn(2)-C6 fungal-type DNA-binding domain"/>
    <property type="match status" value="1"/>
</dbReference>
<dbReference type="InterPro" id="IPR001138">
    <property type="entry name" value="Zn2Cys6_DnaBD"/>
</dbReference>
<accession>A0A371D727</accession>
<dbReference type="PROSITE" id="PS00463">
    <property type="entry name" value="ZN2_CY6_FUNGAL_1"/>
    <property type="match status" value="1"/>
</dbReference>
<dbReference type="AlphaFoldDB" id="A0A371D727"/>
<feature type="compositionally biased region" description="Basic residues" evidence="1">
    <location>
        <begin position="7"/>
        <end position="19"/>
    </location>
</feature>
<proteinExistence type="predicted"/>